<dbReference type="InterPro" id="IPR040883">
    <property type="entry name" value="FAS_meander"/>
</dbReference>
<dbReference type="Proteomes" id="UP000193689">
    <property type="component" value="Unassembled WGS sequence"/>
</dbReference>
<dbReference type="STRING" id="1141098.A0A1Y2E1I7"/>
<keyword evidence="18" id="KW-0456">Lyase</keyword>
<comment type="catalytic activity">
    <reaction evidence="22">
        <text>holo-[ACP] + malonyl-CoA = malonyl-[ACP] + CoA</text>
        <dbReference type="Rhea" id="RHEA:41792"/>
        <dbReference type="Rhea" id="RHEA-COMP:9623"/>
        <dbReference type="Rhea" id="RHEA-COMP:9685"/>
        <dbReference type="ChEBI" id="CHEBI:57287"/>
        <dbReference type="ChEBI" id="CHEBI:57384"/>
        <dbReference type="ChEBI" id="CHEBI:64479"/>
        <dbReference type="ChEBI" id="CHEBI:78449"/>
        <dbReference type="EC" id="2.3.1.39"/>
    </reaction>
</comment>
<dbReference type="RefSeq" id="XP_040716338.1">
    <property type="nucleotide sequence ID" value="XM_040863774.1"/>
</dbReference>
<organism evidence="32 33">
    <name type="scientific">Pseudomassariella vexata</name>
    <dbReference type="NCBI Taxonomy" id="1141098"/>
    <lineage>
        <taxon>Eukaryota</taxon>
        <taxon>Fungi</taxon>
        <taxon>Dikarya</taxon>
        <taxon>Ascomycota</taxon>
        <taxon>Pezizomycotina</taxon>
        <taxon>Sordariomycetes</taxon>
        <taxon>Xylariomycetidae</taxon>
        <taxon>Amphisphaeriales</taxon>
        <taxon>Pseudomassariaceae</taxon>
        <taxon>Pseudomassariella</taxon>
    </lineage>
</organism>
<dbReference type="GO" id="GO:0004313">
    <property type="term" value="F:[acyl-carrier-protein] S-acetyltransferase activity"/>
    <property type="evidence" value="ECO:0007669"/>
    <property type="project" value="UniProtKB-EC"/>
</dbReference>
<evidence type="ECO:0000256" key="21">
    <source>
        <dbReference type="ARBA" id="ARBA00048237"/>
    </source>
</evidence>
<dbReference type="SMART" id="SM00827">
    <property type="entry name" value="PKS_AT"/>
    <property type="match status" value="1"/>
</dbReference>
<gene>
    <name evidence="32" type="ORF">BCR38DRAFT_484644</name>
</gene>
<dbReference type="CDD" id="cd03447">
    <property type="entry name" value="FAS_MaoC"/>
    <property type="match status" value="1"/>
</dbReference>
<evidence type="ECO:0000256" key="30">
    <source>
        <dbReference type="SAM" id="MobiDB-lite"/>
    </source>
</evidence>
<dbReference type="Gene3D" id="3.10.129.10">
    <property type="entry name" value="Hotdog Thioesterase"/>
    <property type="match status" value="2"/>
</dbReference>
<evidence type="ECO:0000256" key="7">
    <source>
        <dbReference type="ARBA" id="ARBA00013256"/>
    </source>
</evidence>
<dbReference type="InterPro" id="IPR032088">
    <property type="entry name" value="SAT"/>
</dbReference>
<dbReference type="PANTHER" id="PTHR10982">
    <property type="entry name" value="MALONYL COA-ACYL CARRIER PROTEIN TRANSACYLASE"/>
    <property type="match status" value="1"/>
</dbReference>
<dbReference type="EC" id="2.3.1.38" evidence="7"/>
<keyword evidence="16" id="KW-0443">Lipid metabolism</keyword>
<keyword evidence="17" id="KW-0275">Fatty acid biosynthesis</keyword>
<sequence length="2102" mass="232998">MYGTGTGPQTGVSTPRSSQSLRPLTLSHGSLETSFLVPTNLHFHASQLKEQFAAGLPAATDELAQDDEPSSIAELVARYLGFVAHEVDEGEDDTQGSYEDLLKLVLNEFERMFLRGNDVHALAKGLPGILEKQITVVKCYYAARNVANRAMRPHDSALFRAADEGSAKIYNIFGGQGNIVEYFDELREVYETYPSFVGELVTAASELLQNLSLDPRAEKLYAKGLDVMTWLHSPDTTPDADYLVSAPVSLPLIGLVQLCHYQVLIKGLGLHPGILRDRLSGATGHSQGVVVAAATAAAGDWESFSKVAKDALTILFWIGARSQQVFPRTSLPPKMLQDSIDNGEGDPTPMLSIRDLPLSEVQKHIDVTNQYLPEDRHIAISLVNSPRNMVVTGPPASLCGLNQNLRKVKAPTGLDQNRIPYTERKVRFVNRFLPITAPFHSQYLAEATKLIDEDLKDVKIDVASLGIPVYNTCTGKDLREEAKGDIVPALVRMITRDPVHWEDATVFPKATHVLDFGPGGISGLGILTSRNKEGTGVRVILAGTINGSAQEVGYKPELFDRDEENAVVYANDWIKEYGPRLIKTSSGQTYVDTKMSRLLGVPPIMVAGMTPCTVPWDFVTATMNAGYHIELAGGGYYNAKTMTEALEKIEKAIPAGRGITVNLIYVNPRAMAWQIPLIGRLRAEGIPVEGLTIGAGVPSIDVAQEYIETLGLKHIAFKPGSMEAIQAVINIAKANPTFPVILQWTGGRGGGHHSFEDFHQPILQMYGRIRRSDNIILVAGSGFGGAEDTYPYLTGQWSTKYGYPAMPFDGCLFGSRMMVAKEAHTSKNAKQAIVDAQGLDDSQWEKTYKGAAGGVITVRSEMGEPIHKLATRGVLFWAEMDKKIFGIPKEKRVAELKKNRDYIIKKLNDDFQKVWFGRNAAGKTVDLEDMTYAEVVRRMVELLYVKHQSRWIDPTFAKLTGDFIHRVEERFTHELDQPSLLQSYSDLDDPSPTVERILKHYPEAETQLITAQDVQHFLMLCQRRGQKPPTFVPALDENFEFFFKKDSLWQSEDLEAVIDQDVGRTCILQGPLAVKYSKVLDEPIKDILDGIHNAHIASLTKDVYHDKPADIPAIEYFGGKLIETEIPLDIEGLTVSYDNNKNTYRLSSSPTVALPSIDSWLSLLAGPNRSWRHALCLSEVLVQGQKYQTNPMKRILAPVRGLFVEIHYPNEPSKTTIIVREQPRHNHYVDVIEVKLNGKNEIIVNMIKDTTALGKPVSLSLHFTYHPEAGYAPIREVMEGRNDRIKEFYWRAWFGDEKFDLEAPVTGKFDGGSATITSEDINEFVHAVGNTGEAFVDRLGKVMYAPMDFAIVVGWKAITKPIFPRKIDGDLLKLVHLSNAFRMMPGAEPLKKGDKVQTTAQINAVINQESGKMVEVCGTITRDGKPVMEVTSQFLYRGVYTDFENTFQRKIETPMQVHLATAKDVAVLKSKEWFVTDDNEDLVGKTLVFRLQSLIKFKNNTVFSSVETRGQVLLERPTKQIDQVASVDYVAGVSQGNPVTDYLERCGTSIEQPVDLRNPIPLSGKKPLQLKAPASNENYARVSGDFNPIHVSRVFSAYANLPGTITHGMYSSAAVRSLVETWAAENNVGRVRSFHASLVGMVLPNDDIQVKLEHVAMVGGRKIIKVEAINKESEEKVLLGEAEVEQPRTAYLFTGQGSQEQGMGMDLYDRSPVAKEVWDRADKYLMDNYGFSIINIVRNNPKELTVHFGGSKGKAIRQKYMDMKFETVAQDGSTKSEKIFKNISDKSTSYTYMSPQGLLSATQFTQPALTLMEKAAFEDMKSKGVVKTDAMFAGHSLGEYAALASVAEVMPIESLVSVVFYRGLTMQVAVERDAEGRSNYGMCAVNPSRISKSFNEEALEFVVGNIAEATGWLLEIVNYNIKNMQYVCAGDLRALDTLTGVMNFLKAQKVDIVQLKQELRPEEVKEHLVDIIRGAAEQTEAKPTPIELQRGLATIPLRGIDVPFHSTFLRSGVKPFRNFLNSQIKVTSVDPAKLIGKYIPNVTGRPFEITKEYIESVYAKTGSPNLKAILQNWDELQGDAQPAGVNGIDGVKNSEVEVNGYQ</sequence>
<dbReference type="PRINTS" id="PR01483">
    <property type="entry name" value="FASYNTHASE"/>
</dbReference>
<dbReference type="FunFam" id="3.40.366.10:FF:000003">
    <property type="entry name" value="Fatty acid synthase subunit beta dehydratase"/>
    <property type="match status" value="1"/>
</dbReference>
<name>A0A1Y2E1I7_9PEZI</name>
<dbReference type="Pfam" id="PF22235">
    <property type="entry name" value="FAS1_thioest_ins"/>
    <property type="match status" value="1"/>
</dbReference>
<dbReference type="InParanoid" id="A0A1Y2E1I7"/>
<evidence type="ECO:0000256" key="25">
    <source>
        <dbReference type="ARBA" id="ARBA00048835"/>
    </source>
</evidence>
<evidence type="ECO:0000256" key="29">
    <source>
        <dbReference type="PIRSR" id="PIRSR005562-1"/>
    </source>
</evidence>
<dbReference type="Pfam" id="PF08354">
    <property type="entry name" value="Fas1-AflB-like_hel"/>
    <property type="match status" value="1"/>
</dbReference>
<dbReference type="PANTHER" id="PTHR10982:SF21">
    <property type="entry name" value="FATTY ACID SYNTHASE SUBUNIT BETA"/>
    <property type="match status" value="1"/>
</dbReference>
<dbReference type="OrthoDB" id="5417908at2759"/>
<evidence type="ECO:0000256" key="11">
    <source>
        <dbReference type="ARBA" id="ARBA00022801"/>
    </source>
</evidence>
<dbReference type="SUPFAM" id="SSF52151">
    <property type="entry name" value="FabD/lysophospholipase-like"/>
    <property type="match status" value="2"/>
</dbReference>
<evidence type="ECO:0000256" key="26">
    <source>
        <dbReference type="ARBA" id="ARBA00058855"/>
    </source>
</evidence>
<dbReference type="Gene3D" id="1.20.1050.120">
    <property type="match status" value="1"/>
</dbReference>
<dbReference type="Gene3D" id="3.20.20.70">
    <property type="entry name" value="Aldolase class I"/>
    <property type="match status" value="2"/>
</dbReference>
<dbReference type="FunCoup" id="A0A1Y2E1I7">
    <property type="interactions" value="601"/>
</dbReference>
<feature type="active site" description="For malonyltransferase activity" evidence="29">
    <location>
        <position position="1836"/>
    </location>
</feature>
<dbReference type="Gene3D" id="3.30.70.3330">
    <property type="match status" value="1"/>
</dbReference>
<dbReference type="InterPro" id="IPR016035">
    <property type="entry name" value="Acyl_Trfase/lysoPLipase"/>
</dbReference>
<dbReference type="Pfam" id="PF00698">
    <property type="entry name" value="Acyl_transf_1"/>
    <property type="match status" value="1"/>
</dbReference>
<dbReference type="GO" id="GO:0004321">
    <property type="term" value="F:fatty-acyl-CoA synthase activity"/>
    <property type="evidence" value="ECO:0007669"/>
    <property type="project" value="UniProtKB-EC"/>
</dbReference>
<keyword evidence="15 28" id="KW-0520">NAD</keyword>
<dbReference type="InterPro" id="IPR014043">
    <property type="entry name" value="Acyl_transferase_dom"/>
</dbReference>
<feature type="domain" description="Malonyl-CoA:ACP transacylase (MAT)" evidence="31">
    <location>
        <begin position="1692"/>
        <end position="2013"/>
    </location>
</feature>
<dbReference type="SUPFAM" id="SSF51412">
    <property type="entry name" value="Inosine monophosphate dehydrogenase (IMPDH)"/>
    <property type="match status" value="1"/>
</dbReference>
<dbReference type="FunFam" id="1.20.1050.120:FF:000001">
    <property type="entry name" value="Fatty acid synthase beta subunit dehydratase"/>
    <property type="match status" value="1"/>
</dbReference>
<dbReference type="InterPro" id="IPR001227">
    <property type="entry name" value="Ac_transferase_dom_sf"/>
</dbReference>
<dbReference type="FunFam" id="3.10.129.10:FF:000015">
    <property type="entry name" value="Fatty acid synthase subunit beta"/>
    <property type="match status" value="1"/>
</dbReference>
<comment type="caution">
    <text evidence="32">The sequence shown here is derived from an EMBL/GenBank/DDBJ whole genome shotgun (WGS) entry which is preliminary data.</text>
</comment>
<evidence type="ECO:0000256" key="27">
    <source>
        <dbReference type="ARBA" id="ARBA00068309"/>
    </source>
</evidence>
<keyword evidence="12" id="KW-0276">Fatty acid metabolism</keyword>
<evidence type="ECO:0000256" key="18">
    <source>
        <dbReference type="ARBA" id="ARBA00023239"/>
    </source>
</evidence>
<dbReference type="Pfam" id="PF17951">
    <property type="entry name" value="FAS_meander"/>
    <property type="match status" value="1"/>
</dbReference>
<evidence type="ECO:0000256" key="5">
    <source>
        <dbReference type="ARBA" id="ARBA00012996"/>
    </source>
</evidence>
<dbReference type="InterPro" id="IPR039569">
    <property type="entry name" value="FAS1-like_DH_region"/>
</dbReference>
<evidence type="ECO:0000256" key="2">
    <source>
        <dbReference type="ARBA" id="ARBA00010009"/>
    </source>
</evidence>
<dbReference type="GO" id="GO:0004314">
    <property type="term" value="F:[acyl-carrier-protein] S-malonyltransferase activity"/>
    <property type="evidence" value="ECO:0007669"/>
    <property type="project" value="UniProtKB-EC"/>
</dbReference>
<dbReference type="InterPro" id="IPR041099">
    <property type="entry name" value="FAS1_N"/>
</dbReference>
<proteinExistence type="inferred from homology"/>
<evidence type="ECO:0000256" key="6">
    <source>
        <dbReference type="ARBA" id="ARBA00013167"/>
    </source>
</evidence>
<keyword evidence="13 28" id="KW-0521">NADP</keyword>
<dbReference type="GO" id="GO:0005835">
    <property type="term" value="C:fatty acid synthase complex"/>
    <property type="evidence" value="ECO:0007669"/>
    <property type="project" value="UniProtKB-UniRule"/>
</dbReference>
<comment type="similarity">
    <text evidence="2 28">Belongs to the fungal fatty acid synthetase subunit beta family.</text>
</comment>
<dbReference type="EC" id="4.2.1.59" evidence="6"/>
<evidence type="ECO:0000256" key="17">
    <source>
        <dbReference type="ARBA" id="ARBA00023160"/>
    </source>
</evidence>
<dbReference type="PIRSF" id="PIRSF005562">
    <property type="entry name" value="FAS_yeast_beta"/>
    <property type="match status" value="1"/>
</dbReference>
<evidence type="ECO:0000259" key="31">
    <source>
        <dbReference type="SMART" id="SM00827"/>
    </source>
</evidence>
<dbReference type="Gene3D" id="3.40.366.10">
    <property type="entry name" value="Malonyl-Coenzyme A Acyl Carrier Protein, domain 2"/>
    <property type="match status" value="3"/>
</dbReference>
<comment type="catalytic activity">
    <reaction evidence="25">
        <text>holo-[ACP] + acetyl-CoA = acetyl-[ACP] + CoA</text>
        <dbReference type="Rhea" id="RHEA:41788"/>
        <dbReference type="Rhea" id="RHEA-COMP:9621"/>
        <dbReference type="Rhea" id="RHEA-COMP:9685"/>
        <dbReference type="ChEBI" id="CHEBI:57287"/>
        <dbReference type="ChEBI" id="CHEBI:57288"/>
        <dbReference type="ChEBI" id="CHEBI:64479"/>
        <dbReference type="ChEBI" id="CHEBI:78446"/>
        <dbReference type="EC" id="2.3.1.38"/>
    </reaction>
</comment>
<dbReference type="Pfam" id="PF16073">
    <property type="entry name" value="SAT"/>
    <property type="match status" value="1"/>
</dbReference>
<evidence type="ECO:0000256" key="19">
    <source>
        <dbReference type="ARBA" id="ARBA00023268"/>
    </source>
</evidence>
<evidence type="ECO:0000256" key="9">
    <source>
        <dbReference type="ARBA" id="ARBA00022516"/>
    </source>
</evidence>
<dbReference type="Gene3D" id="1.20.930.70">
    <property type="match status" value="1"/>
</dbReference>
<comment type="catalytic activity">
    <reaction evidence="1">
        <text>a (3R)-hydroxyacyl-[ACP] = a (2E)-enoyl-[ACP] + H2O</text>
        <dbReference type="Rhea" id="RHEA:13097"/>
        <dbReference type="Rhea" id="RHEA-COMP:9925"/>
        <dbReference type="Rhea" id="RHEA-COMP:9945"/>
        <dbReference type="ChEBI" id="CHEBI:15377"/>
        <dbReference type="ChEBI" id="CHEBI:78784"/>
        <dbReference type="ChEBI" id="CHEBI:78827"/>
        <dbReference type="EC" id="4.2.1.59"/>
    </reaction>
</comment>
<evidence type="ECO:0000256" key="16">
    <source>
        <dbReference type="ARBA" id="ARBA00023098"/>
    </source>
</evidence>
<dbReference type="InterPro" id="IPR002539">
    <property type="entry name" value="MaoC-like_dom"/>
</dbReference>
<keyword evidence="19" id="KW-0511">Multifunctional enzyme</keyword>
<reference evidence="32 33" key="1">
    <citation type="submission" date="2016-07" db="EMBL/GenBank/DDBJ databases">
        <title>Pervasive Adenine N6-methylation of Active Genes in Fungi.</title>
        <authorList>
            <consortium name="DOE Joint Genome Institute"/>
            <person name="Mondo S.J."/>
            <person name="Dannebaum R.O."/>
            <person name="Kuo R.C."/>
            <person name="Labutti K."/>
            <person name="Haridas S."/>
            <person name="Kuo A."/>
            <person name="Salamov A."/>
            <person name="Ahrendt S.R."/>
            <person name="Lipzen A."/>
            <person name="Sullivan W."/>
            <person name="Andreopoulos W.B."/>
            <person name="Clum A."/>
            <person name="Lindquist E."/>
            <person name="Daum C."/>
            <person name="Ramamoorthy G.K."/>
            <person name="Gryganskyi A."/>
            <person name="Culley D."/>
            <person name="Magnuson J.K."/>
            <person name="James T.Y."/>
            <person name="O'Malley M.A."/>
            <person name="Stajich J.E."/>
            <person name="Spatafora J.W."/>
            <person name="Visel A."/>
            <person name="Grigoriev I.V."/>
        </authorList>
    </citation>
    <scope>NUCLEOTIDE SEQUENCE [LARGE SCALE GENOMIC DNA]</scope>
    <source>
        <strain evidence="32 33">CBS 129021</strain>
    </source>
</reference>
<evidence type="ECO:0000256" key="28">
    <source>
        <dbReference type="PIRNR" id="PIRNR005562"/>
    </source>
</evidence>
<dbReference type="GO" id="GO:0004318">
    <property type="term" value="F:enoyl-[acyl-carrier-protein] reductase (NADH) activity"/>
    <property type="evidence" value="ECO:0007669"/>
    <property type="project" value="UniProtKB-UniRule"/>
</dbReference>
<keyword evidence="14 28" id="KW-0560">Oxidoreductase</keyword>
<evidence type="ECO:0000256" key="4">
    <source>
        <dbReference type="ARBA" id="ARBA00012878"/>
    </source>
</evidence>
<dbReference type="FunFam" id="3.10.129.10:FF:000017">
    <property type="entry name" value="Fatty acid synthase beta subunit dehydratase"/>
    <property type="match status" value="1"/>
</dbReference>
<dbReference type="GO" id="GO:0019171">
    <property type="term" value="F:(3R)-hydroxyacyl-[acyl-carrier-protein] dehydratase activity"/>
    <property type="evidence" value="ECO:0007669"/>
    <property type="project" value="UniProtKB-EC"/>
</dbReference>
<evidence type="ECO:0000256" key="3">
    <source>
        <dbReference type="ARBA" id="ARBA00012480"/>
    </source>
</evidence>
<evidence type="ECO:0000313" key="33">
    <source>
        <dbReference type="Proteomes" id="UP000193689"/>
    </source>
</evidence>
<dbReference type="InterPro" id="IPR013785">
    <property type="entry name" value="Aldolase_TIM"/>
</dbReference>
<dbReference type="GO" id="GO:0016297">
    <property type="term" value="F:fatty acyl-[ACP] hydrolase activity"/>
    <property type="evidence" value="ECO:0007669"/>
    <property type="project" value="UniProtKB-EC"/>
</dbReference>
<dbReference type="InterPro" id="IPR029069">
    <property type="entry name" value="HotDog_dom_sf"/>
</dbReference>
<comment type="catalytic activity">
    <reaction evidence="21">
        <text>acetyl-CoA + n malonyl-CoA + 2n NADPH + 4n H(+) = a long-chain-acyl-CoA + n CoA + n CO2 + 2n NADP(+).</text>
        <dbReference type="EC" id="2.3.1.86"/>
    </reaction>
</comment>
<evidence type="ECO:0000256" key="13">
    <source>
        <dbReference type="ARBA" id="ARBA00022857"/>
    </source>
</evidence>
<dbReference type="FunFam" id="3.20.20.70:FF:000078">
    <property type="entry name" value="Fatty acid synthase beta subunit dehydratase"/>
    <property type="match status" value="1"/>
</dbReference>
<evidence type="ECO:0000256" key="24">
    <source>
        <dbReference type="ARBA" id="ARBA00048572"/>
    </source>
</evidence>
<dbReference type="EC" id="2.3.1.39" evidence="8"/>
<dbReference type="Gene3D" id="6.10.60.10">
    <property type="match status" value="1"/>
</dbReference>
<evidence type="ECO:0000313" key="32">
    <source>
        <dbReference type="EMBL" id="ORY65186.1"/>
    </source>
</evidence>
<dbReference type="Gene3D" id="3.30.1120.100">
    <property type="match status" value="1"/>
</dbReference>
<dbReference type="InterPro" id="IPR013565">
    <property type="entry name" value="Fas1/AflB-like_central"/>
</dbReference>
<evidence type="ECO:0000256" key="14">
    <source>
        <dbReference type="ARBA" id="ARBA00023002"/>
    </source>
</evidence>
<dbReference type="InterPro" id="IPR016452">
    <property type="entry name" value="Fas1/AflB-like"/>
</dbReference>
<dbReference type="EMBL" id="MCFJ01000006">
    <property type="protein sequence ID" value="ORY65186.1"/>
    <property type="molecule type" value="Genomic_DNA"/>
</dbReference>
<comment type="subunit">
    <text evidence="20">[Alpha(6)beta(6)] hexamers of two multifunctional subunits (alpha and beta).</text>
</comment>
<evidence type="ECO:0000256" key="20">
    <source>
        <dbReference type="ARBA" id="ARBA00033756"/>
    </source>
</evidence>
<dbReference type="FunFam" id="3.30.70.3330:FF:000001">
    <property type="entry name" value="Fatty acid synthase subunit beta dehydratase"/>
    <property type="match status" value="1"/>
</dbReference>
<dbReference type="Pfam" id="PF01575">
    <property type="entry name" value="MaoC_dehydratas"/>
    <property type="match status" value="1"/>
</dbReference>
<dbReference type="InterPro" id="IPR050830">
    <property type="entry name" value="Fungal_FAS"/>
</dbReference>
<evidence type="ECO:0000256" key="10">
    <source>
        <dbReference type="ARBA" id="ARBA00022679"/>
    </source>
</evidence>
<dbReference type="EC" id="3.1.2.14" evidence="3"/>
<feature type="active site" description="For acetyltransferase activity" evidence="29">
    <location>
        <position position="286"/>
    </location>
</feature>
<dbReference type="GeneID" id="63779986"/>
<dbReference type="Gene3D" id="6.20.240.10">
    <property type="match status" value="1"/>
</dbReference>
<keyword evidence="33" id="KW-1185">Reference proteome</keyword>
<dbReference type="Pfam" id="PF13452">
    <property type="entry name" value="FAS1_DH_region"/>
    <property type="match status" value="1"/>
</dbReference>
<evidence type="ECO:0000256" key="12">
    <source>
        <dbReference type="ARBA" id="ARBA00022832"/>
    </source>
</evidence>
<dbReference type="GO" id="GO:0006633">
    <property type="term" value="P:fatty acid biosynthetic process"/>
    <property type="evidence" value="ECO:0007669"/>
    <property type="project" value="UniProtKB-KW"/>
</dbReference>
<keyword evidence="11 28" id="KW-0378">Hydrolase</keyword>
<dbReference type="Gene3D" id="6.10.140.1400">
    <property type="match status" value="1"/>
</dbReference>
<feature type="region of interest" description="Disordered" evidence="30">
    <location>
        <begin position="1"/>
        <end position="22"/>
    </location>
</feature>
<evidence type="ECO:0000256" key="15">
    <source>
        <dbReference type="ARBA" id="ARBA00023027"/>
    </source>
</evidence>
<dbReference type="GO" id="GO:0004312">
    <property type="term" value="F:fatty acid synthase activity"/>
    <property type="evidence" value="ECO:0007669"/>
    <property type="project" value="InterPro"/>
</dbReference>
<keyword evidence="10 28" id="KW-0808">Transferase</keyword>
<evidence type="ECO:0000256" key="1">
    <source>
        <dbReference type="ARBA" id="ARBA00001055"/>
    </source>
</evidence>
<protein>
    <recommendedName>
        <fullName evidence="27">Fatty acid synthase subunit beta</fullName>
        <ecNumber evidence="5">1.3.1.9</ecNumber>
        <ecNumber evidence="7">2.3.1.38</ecNumber>
        <ecNumber evidence="8">2.3.1.39</ecNumber>
        <ecNumber evidence="4">2.3.1.86</ecNumber>
        <ecNumber evidence="3">3.1.2.14</ecNumber>
        <ecNumber evidence="6">4.2.1.59</ecNumber>
    </recommendedName>
</protein>
<accession>A0A1Y2E1I7</accession>
<comment type="function">
    <text evidence="26">Fatty acid synthetase catalyzes the formation of long-chain fatty acids from acetyl-CoA, malonyl-CoA and NADPH. The beta subunit contains domains for: [acyl-carrier-protein] acetyltransferase and malonyltransferase, S-acyl fatty acid synthase thioesterase, enoyl-[acyl-carrier-protein] reductase, and 3-hydroxypalmitoyl-[acyl-carrier-protein] dehydratase.</text>
</comment>
<keyword evidence="9" id="KW-0444">Lipid biosynthesis</keyword>
<comment type="catalytic activity">
    <reaction evidence="24">
        <text>a 2,3-saturated acyl-[ACP] + NAD(+) = a (2E)-enoyl-[ACP] + NADH + H(+)</text>
        <dbReference type="Rhea" id="RHEA:10240"/>
        <dbReference type="Rhea" id="RHEA-COMP:9925"/>
        <dbReference type="Rhea" id="RHEA-COMP:9926"/>
        <dbReference type="ChEBI" id="CHEBI:15378"/>
        <dbReference type="ChEBI" id="CHEBI:57540"/>
        <dbReference type="ChEBI" id="CHEBI:57945"/>
        <dbReference type="ChEBI" id="CHEBI:78784"/>
        <dbReference type="ChEBI" id="CHEBI:78785"/>
        <dbReference type="EC" id="1.3.1.9"/>
    </reaction>
</comment>
<evidence type="ECO:0000256" key="22">
    <source>
        <dbReference type="ARBA" id="ARBA00048462"/>
    </source>
</evidence>
<dbReference type="FunFam" id="3.30.1120.100:FF:000001">
    <property type="entry name" value="Fatty acid synthase beta subunit dehydratase"/>
    <property type="match status" value="1"/>
</dbReference>
<dbReference type="SUPFAM" id="SSF54637">
    <property type="entry name" value="Thioesterase/thiol ester dehydrase-isomerase"/>
    <property type="match status" value="2"/>
</dbReference>
<dbReference type="Pfam" id="PF17828">
    <property type="entry name" value="FAS_N"/>
    <property type="match status" value="1"/>
</dbReference>
<evidence type="ECO:0000256" key="23">
    <source>
        <dbReference type="ARBA" id="ARBA00048536"/>
    </source>
</evidence>
<dbReference type="EC" id="1.3.1.9" evidence="5"/>
<evidence type="ECO:0000256" key="8">
    <source>
        <dbReference type="ARBA" id="ARBA00013258"/>
    </source>
</evidence>
<feature type="compositionally biased region" description="Polar residues" evidence="30">
    <location>
        <begin position="9"/>
        <end position="22"/>
    </location>
</feature>
<dbReference type="FunFam" id="1.20.930.70:FF:000001">
    <property type="entry name" value="Fatty acid synthase beta subunit dehydratase"/>
    <property type="match status" value="1"/>
</dbReference>
<comment type="catalytic activity">
    <reaction evidence="23">
        <text>(9Z)-octadecenoyl-[ACP] + H2O = (9Z)-octadecenoate + holo-[ACP] + H(+)</text>
        <dbReference type="Rhea" id="RHEA:15057"/>
        <dbReference type="Rhea" id="RHEA-COMP:9685"/>
        <dbReference type="Rhea" id="RHEA-COMP:9924"/>
        <dbReference type="ChEBI" id="CHEBI:15377"/>
        <dbReference type="ChEBI" id="CHEBI:15378"/>
        <dbReference type="ChEBI" id="CHEBI:30823"/>
        <dbReference type="ChEBI" id="CHEBI:64479"/>
        <dbReference type="ChEBI" id="CHEBI:78783"/>
        <dbReference type="EC" id="3.1.2.14"/>
    </reaction>
</comment>
<dbReference type="EC" id="2.3.1.86" evidence="4"/>
<dbReference type="InterPro" id="IPR003965">
    <property type="entry name" value="Fatty_acid_synthase"/>
</dbReference>